<feature type="domain" description="HTH araC/xylS-type" evidence="5">
    <location>
        <begin position="163"/>
        <end position="260"/>
    </location>
</feature>
<sequence>MPILKSRTVKLDIDAISRDVVTVGLKMVTRVFDTGFHRHRKAQCVMAVSGVLTCEADGTIWIVPPQAAVWVPPGIEHRITMAGDVEGYNAFVEPSAARNLPAACCTINATPLLRELIVRTAQYPLDLADGGMESRVASLLLEEIAIAEVGHLHLRMPKDRRLRAVFESITDSPSDRKTLAGWAKRHAMSERTFARLVVAETGMSFGRWRQQLGVILAIQRMAEGASVQQVAGELGYESVGSFVTMFRKALGTSPGRYMAGRTS</sequence>
<dbReference type="Gene3D" id="2.60.120.10">
    <property type="entry name" value="Jelly Rolls"/>
    <property type="match status" value="1"/>
</dbReference>
<dbReference type="InterPro" id="IPR018060">
    <property type="entry name" value="HTH_AraC"/>
</dbReference>
<evidence type="ECO:0000313" key="7">
    <source>
        <dbReference type="Proteomes" id="UP000324974"/>
    </source>
</evidence>
<evidence type="ECO:0000313" key="6">
    <source>
        <dbReference type="EMBL" id="QEL16676.1"/>
    </source>
</evidence>
<dbReference type="InterPro" id="IPR020449">
    <property type="entry name" value="Tscrpt_reg_AraC-type_HTH"/>
</dbReference>
<dbReference type="KEGG" id="lrs:PX52LOC_03638"/>
<evidence type="ECO:0000256" key="2">
    <source>
        <dbReference type="ARBA" id="ARBA00023015"/>
    </source>
</evidence>
<dbReference type="SMART" id="SM00342">
    <property type="entry name" value="HTH_ARAC"/>
    <property type="match status" value="1"/>
</dbReference>
<dbReference type="GO" id="GO:0043565">
    <property type="term" value="F:sequence-specific DNA binding"/>
    <property type="evidence" value="ECO:0007669"/>
    <property type="project" value="InterPro"/>
</dbReference>
<dbReference type="AlphaFoldDB" id="A0A5C1AFD2"/>
<proteinExistence type="predicted"/>
<evidence type="ECO:0000256" key="3">
    <source>
        <dbReference type="ARBA" id="ARBA00023125"/>
    </source>
</evidence>
<dbReference type="Pfam" id="PF02311">
    <property type="entry name" value="AraC_binding"/>
    <property type="match status" value="1"/>
</dbReference>
<dbReference type="PANTHER" id="PTHR11019">
    <property type="entry name" value="HTH-TYPE TRANSCRIPTIONAL REGULATOR NIMR"/>
    <property type="match status" value="1"/>
</dbReference>
<dbReference type="GO" id="GO:0003700">
    <property type="term" value="F:DNA-binding transcription factor activity"/>
    <property type="evidence" value="ECO:0007669"/>
    <property type="project" value="InterPro"/>
</dbReference>
<keyword evidence="2" id="KW-0805">Transcription regulation</keyword>
<evidence type="ECO:0000256" key="4">
    <source>
        <dbReference type="ARBA" id="ARBA00023163"/>
    </source>
</evidence>
<reference evidence="7" key="1">
    <citation type="submission" date="2019-08" db="EMBL/GenBank/DDBJ databases">
        <title>Limnoglobus roseus gen. nov., sp. nov., a novel freshwater planctomycete with a giant genome from the family Gemmataceae.</title>
        <authorList>
            <person name="Kulichevskaya I.S."/>
            <person name="Naumoff D.G."/>
            <person name="Miroshnikov K."/>
            <person name="Ivanova A."/>
            <person name="Philippov D.A."/>
            <person name="Hakobyan A."/>
            <person name="Rijpstra I.C."/>
            <person name="Sinninghe Damste J.S."/>
            <person name="Liesack W."/>
            <person name="Dedysh S.N."/>
        </authorList>
    </citation>
    <scope>NUCLEOTIDE SEQUENCE [LARGE SCALE GENOMIC DNA]</scope>
    <source>
        <strain evidence="7">PX52</strain>
    </source>
</reference>
<dbReference type="Proteomes" id="UP000324974">
    <property type="component" value="Chromosome"/>
</dbReference>
<gene>
    <name evidence="6" type="ORF">PX52LOC_03638</name>
</gene>
<dbReference type="InterPro" id="IPR003313">
    <property type="entry name" value="AraC-bd"/>
</dbReference>
<accession>A0A5C1AFD2</accession>
<dbReference type="SUPFAM" id="SSF46689">
    <property type="entry name" value="Homeodomain-like"/>
    <property type="match status" value="1"/>
</dbReference>
<dbReference type="FunFam" id="1.10.10.60:FF:000132">
    <property type="entry name" value="AraC family transcriptional regulator"/>
    <property type="match status" value="1"/>
</dbReference>
<keyword evidence="3" id="KW-0238">DNA-binding</keyword>
<dbReference type="Pfam" id="PF12833">
    <property type="entry name" value="HTH_18"/>
    <property type="match status" value="1"/>
</dbReference>
<keyword evidence="1" id="KW-0678">Repressor</keyword>
<dbReference type="PRINTS" id="PR00032">
    <property type="entry name" value="HTHARAC"/>
</dbReference>
<evidence type="ECO:0000256" key="1">
    <source>
        <dbReference type="ARBA" id="ARBA00022491"/>
    </source>
</evidence>
<protein>
    <submittedName>
        <fullName evidence="6">AraC family transcriptional regulator</fullName>
    </submittedName>
</protein>
<keyword evidence="7" id="KW-1185">Reference proteome</keyword>
<organism evidence="6 7">
    <name type="scientific">Limnoglobus roseus</name>
    <dbReference type="NCBI Taxonomy" id="2598579"/>
    <lineage>
        <taxon>Bacteria</taxon>
        <taxon>Pseudomonadati</taxon>
        <taxon>Planctomycetota</taxon>
        <taxon>Planctomycetia</taxon>
        <taxon>Gemmatales</taxon>
        <taxon>Gemmataceae</taxon>
        <taxon>Limnoglobus</taxon>
    </lineage>
</organism>
<dbReference type="Gene3D" id="1.10.10.60">
    <property type="entry name" value="Homeodomain-like"/>
    <property type="match status" value="1"/>
</dbReference>
<dbReference type="PANTHER" id="PTHR11019:SF199">
    <property type="entry name" value="HTH-TYPE TRANSCRIPTIONAL REGULATOR NIMR"/>
    <property type="match status" value="1"/>
</dbReference>
<evidence type="ECO:0000259" key="5">
    <source>
        <dbReference type="PROSITE" id="PS01124"/>
    </source>
</evidence>
<dbReference type="InterPro" id="IPR009057">
    <property type="entry name" value="Homeodomain-like_sf"/>
</dbReference>
<dbReference type="CDD" id="cd06124">
    <property type="entry name" value="cupin_NimR-like_N"/>
    <property type="match status" value="1"/>
</dbReference>
<dbReference type="OrthoDB" id="2573719at2"/>
<dbReference type="SUPFAM" id="SSF51182">
    <property type="entry name" value="RmlC-like cupins"/>
    <property type="match status" value="1"/>
</dbReference>
<dbReference type="InterPro" id="IPR011051">
    <property type="entry name" value="RmlC_Cupin_sf"/>
</dbReference>
<dbReference type="PROSITE" id="PS01124">
    <property type="entry name" value="HTH_ARAC_FAMILY_2"/>
    <property type="match status" value="1"/>
</dbReference>
<name>A0A5C1AFD2_9BACT</name>
<dbReference type="InterPro" id="IPR014710">
    <property type="entry name" value="RmlC-like_jellyroll"/>
</dbReference>
<dbReference type="RefSeq" id="WP_149111369.1">
    <property type="nucleotide sequence ID" value="NZ_CP042425.1"/>
</dbReference>
<keyword evidence="4" id="KW-0804">Transcription</keyword>
<dbReference type="EMBL" id="CP042425">
    <property type="protein sequence ID" value="QEL16676.1"/>
    <property type="molecule type" value="Genomic_DNA"/>
</dbReference>